<dbReference type="GO" id="GO:0003887">
    <property type="term" value="F:DNA-directed DNA polymerase activity"/>
    <property type="evidence" value="ECO:0007669"/>
    <property type="project" value="TreeGrafter"/>
</dbReference>
<organism evidence="2">
    <name type="scientific">marine sediment metagenome</name>
    <dbReference type="NCBI Taxonomy" id="412755"/>
    <lineage>
        <taxon>unclassified sequences</taxon>
        <taxon>metagenomes</taxon>
        <taxon>ecological metagenomes</taxon>
    </lineage>
</organism>
<dbReference type="PROSITE" id="PS50173">
    <property type="entry name" value="UMUC"/>
    <property type="match status" value="1"/>
</dbReference>
<reference evidence="2" key="1">
    <citation type="journal article" date="2014" name="Front. Microbiol.">
        <title>High frequency of phylogenetically diverse reductive dehalogenase-homologous genes in deep subseafloor sedimentary metagenomes.</title>
        <authorList>
            <person name="Kawai M."/>
            <person name="Futagami T."/>
            <person name="Toyoda A."/>
            <person name="Takaki Y."/>
            <person name="Nishi S."/>
            <person name="Hori S."/>
            <person name="Arai W."/>
            <person name="Tsubouchi T."/>
            <person name="Morono Y."/>
            <person name="Uchiyama I."/>
            <person name="Ito T."/>
            <person name="Fujiyama A."/>
            <person name="Inagaki F."/>
            <person name="Takami H."/>
        </authorList>
    </citation>
    <scope>NUCLEOTIDE SEQUENCE</scope>
    <source>
        <strain evidence="2">Expedition CK06-06</strain>
    </source>
</reference>
<dbReference type="SUPFAM" id="SSF56672">
    <property type="entry name" value="DNA/RNA polymerases"/>
    <property type="match status" value="1"/>
</dbReference>
<protein>
    <recommendedName>
        <fullName evidence="1">UmuC domain-containing protein</fullName>
    </recommendedName>
</protein>
<comment type="caution">
    <text evidence="2">The sequence shown here is derived from an EMBL/GenBank/DDBJ whole genome shotgun (WGS) entry which is preliminary data.</text>
</comment>
<dbReference type="PANTHER" id="PTHR11076">
    <property type="entry name" value="DNA REPAIR POLYMERASE UMUC / TRANSFERASE FAMILY MEMBER"/>
    <property type="match status" value="1"/>
</dbReference>
<accession>X1H2U7</accession>
<dbReference type="InterPro" id="IPR036237">
    <property type="entry name" value="Xyl_isomerase-like_sf"/>
</dbReference>
<dbReference type="SUPFAM" id="SSF51658">
    <property type="entry name" value="Xylose isomerase-like"/>
    <property type="match status" value="1"/>
</dbReference>
<dbReference type="Pfam" id="PF00817">
    <property type="entry name" value="IMS"/>
    <property type="match status" value="1"/>
</dbReference>
<dbReference type="PANTHER" id="PTHR11076:SF33">
    <property type="entry name" value="DNA POLYMERASE KAPPA"/>
    <property type="match status" value="1"/>
</dbReference>
<evidence type="ECO:0000259" key="1">
    <source>
        <dbReference type="PROSITE" id="PS50173"/>
    </source>
</evidence>
<dbReference type="GO" id="GO:0008270">
    <property type="term" value="F:zinc ion binding"/>
    <property type="evidence" value="ECO:0007669"/>
    <property type="project" value="InterPro"/>
</dbReference>
<dbReference type="InterPro" id="IPR001719">
    <property type="entry name" value="AP_endonuc_2"/>
</dbReference>
<evidence type="ECO:0000313" key="2">
    <source>
        <dbReference type="EMBL" id="GAH39593.1"/>
    </source>
</evidence>
<feature type="domain" description="UmuC" evidence="1">
    <location>
        <begin position="5"/>
        <end position="115"/>
    </location>
</feature>
<dbReference type="GO" id="GO:0042276">
    <property type="term" value="P:error-prone translesion synthesis"/>
    <property type="evidence" value="ECO:0007669"/>
    <property type="project" value="TreeGrafter"/>
</dbReference>
<gene>
    <name evidence="2" type="ORF">S03H2_11070</name>
</gene>
<dbReference type="Gene3D" id="3.40.1170.60">
    <property type="match status" value="1"/>
</dbReference>
<dbReference type="AlphaFoldDB" id="X1H2U7"/>
<dbReference type="InterPro" id="IPR050116">
    <property type="entry name" value="DNA_polymerase-Y"/>
</dbReference>
<dbReference type="GO" id="GO:0005829">
    <property type="term" value="C:cytosol"/>
    <property type="evidence" value="ECO:0007669"/>
    <property type="project" value="TreeGrafter"/>
</dbReference>
<dbReference type="EMBL" id="BARU01005660">
    <property type="protein sequence ID" value="GAH39593.1"/>
    <property type="molecule type" value="Genomic_DNA"/>
</dbReference>
<dbReference type="Gene3D" id="3.20.20.150">
    <property type="entry name" value="Divalent-metal-dependent TIM barrel enzymes"/>
    <property type="match status" value="1"/>
</dbReference>
<dbReference type="InterPro" id="IPR043502">
    <property type="entry name" value="DNA/RNA_pol_sf"/>
</dbReference>
<dbReference type="GO" id="GO:0003677">
    <property type="term" value="F:DNA binding"/>
    <property type="evidence" value="ECO:0007669"/>
    <property type="project" value="InterPro"/>
</dbReference>
<proteinExistence type="predicted"/>
<sequence>MSRFILHCDLDCFFAAVEERDNPKYIGKPVIIGADPKDGKGRGIVSTCNYQARKFGLHSAMPISQAYKRCPHGIYLRPNFEKYHKASKEVMEIVNSFSDMFQQVSIDEAYLDVSNKCINFKEVRRLAEEKGINVVEIVVDPQNIFTDTKREEFIDLLNSYSMEKQIHGPFIDVNLCSHNDLISKASTEVYIETAKLCKEFNVDTMTIHPGLANFLLESIRDYNRKQLASSINVLLDFTNKLNLTICLENMPKNTHIMLDQDNIEEILNAISRLDLFLTYDTSHFYTNDGDVYLLWERYHKIIRNVHLVENFTTESDTHPPLGSGKVKFKEILDVINSYGYKGALVIELSSNMNLQENIEYINRFL</sequence>
<dbReference type="GO" id="GO:0009432">
    <property type="term" value="P:SOS response"/>
    <property type="evidence" value="ECO:0007669"/>
    <property type="project" value="TreeGrafter"/>
</dbReference>
<dbReference type="SMART" id="SM00518">
    <property type="entry name" value="AP2Ec"/>
    <property type="match status" value="1"/>
</dbReference>
<name>X1H2U7_9ZZZZ</name>
<dbReference type="GO" id="GO:0006281">
    <property type="term" value="P:DNA repair"/>
    <property type="evidence" value="ECO:0007669"/>
    <property type="project" value="InterPro"/>
</dbReference>
<dbReference type="InterPro" id="IPR001126">
    <property type="entry name" value="UmuC"/>
</dbReference>